<dbReference type="SUPFAM" id="SSF56281">
    <property type="entry name" value="Metallo-hydrolase/oxidoreductase"/>
    <property type="match status" value="1"/>
</dbReference>
<evidence type="ECO:0000256" key="3">
    <source>
        <dbReference type="ARBA" id="ARBA00022801"/>
    </source>
</evidence>
<dbReference type="PANTHER" id="PTHR46233">
    <property type="entry name" value="HYDROXYACYLGLUTATHIONE HYDROLASE GLOC"/>
    <property type="match status" value="1"/>
</dbReference>
<proteinExistence type="predicted"/>
<dbReference type="Gene3D" id="3.60.15.10">
    <property type="entry name" value="Ribonuclease Z/Hydroxyacylglutathione hydrolase-like"/>
    <property type="match status" value="1"/>
</dbReference>
<dbReference type="EMBL" id="JAGFNY010000009">
    <property type="protein sequence ID" value="MBW7570083.1"/>
    <property type="molecule type" value="Genomic_DNA"/>
</dbReference>
<dbReference type="InterPro" id="IPR036866">
    <property type="entry name" value="RibonucZ/Hydroxyglut_hydro"/>
</dbReference>
<keyword evidence="4" id="KW-0862">Zinc</keyword>
<protein>
    <submittedName>
        <fullName evidence="6">MBL fold metallo-hydrolase</fullName>
    </submittedName>
</protein>
<keyword evidence="7" id="KW-1185">Reference proteome</keyword>
<dbReference type="SMART" id="SM00849">
    <property type="entry name" value="Lactamase_B"/>
    <property type="match status" value="1"/>
</dbReference>
<dbReference type="Proteomes" id="UP000731465">
    <property type="component" value="Unassembled WGS sequence"/>
</dbReference>
<accession>A0ABS7DFV3</accession>
<evidence type="ECO:0000256" key="2">
    <source>
        <dbReference type="ARBA" id="ARBA00022723"/>
    </source>
</evidence>
<evidence type="ECO:0000313" key="7">
    <source>
        <dbReference type="Proteomes" id="UP000731465"/>
    </source>
</evidence>
<evidence type="ECO:0000259" key="5">
    <source>
        <dbReference type="SMART" id="SM00849"/>
    </source>
</evidence>
<gene>
    <name evidence="6" type="ORF">J5V48_04150</name>
</gene>
<reference evidence="6 7" key="1">
    <citation type="submission" date="2021-03" db="EMBL/GenBank/DDBJ databases">
        <title>Succinivibrio sp. nov. isolated from feces of cow.</title>
        <authorList>
            <person name="Choi J.-Y."/>
        </authorList>
    </citation>
    <scope>NUCLEOTIDE SEQUENCE [LARGE SCALE GENOMIC DNA]</scope>
    <source>
        <strain evidence="6 7">AGMB01872</strain>
    </source>
</reference>
<dbReference type="Pfam" id="PF00753">
    <property type="entry name" value="Lactamase_B"/>
    <property type="match status" value="1"/>
</dbReference>
<dbReference type="PANTHER" id="PTHR46233:SF3">
    <property type="entry name" value="HYDROXYACYLGLUTATHIONE HYDROLASE GLOC"/>
    <property type="match status" value="1"/>
</dbReference>
<keyword evidence="3" id="KW-0378">Hydrolase</keyword>
<comment type="caution">
    <text evidence="6">The sequence shown here is derived from an EMBL/GenBank/DDBJ whole genome shotgun (WGS) entry which is preliminary data.</text>
</comment>
<comment type="cofactor">
    <cofactor evidence="1">
        <name>Zn(2+)</name>
        <dbReference type="ChEBI" id="CHEBI:29105"/>
    </cofactor>
</comment>
<keyword evidence="2" id="KW-0479">Metal-binding</keyword>
<dbReference type="InterPro" id="IPR051453">
    <property type="entry name" value="MBL_Glyoxalase_II"/>
</dbReference>
<feature type="domain" description="Metallo-beta-lactamase" evidence="5">
    <location>
        <begin position="14"/>
        <end position="194"/>
    </location>
</feature>
<name>A0ABS7DFV3_9GAMM</name>
<dbReference type="RefSeq" id="WP_219937301.1">
    <property type="nucleotide sequence ID" value="NZ_JAGFNY010000009.1"/>
</dbReference>
<sequence>MAIAYQRICVTPFMQNCRIFVDDESLECFAVDVGGSALQIADFIKKNGLKLKTILITHMHLDHVGGVYELAKLTGAKIMGPEIEDAPLLQNIRMQAQAFGLPECEQFNTQYLNDGDIIIPIEGFSLKVIHTPGHTPGGVCYYSEAKKFVLTGDTLFAGSIGRTDFPLGSYDAIISSIKEKLYTLDKSTAILPGHGEDSTIEDEIRENPYTV</sequence>
<evidence type="ECO:0000256" key="1">
    <source>
        <dbReference type="ARBA" id="ARBA00001947"/>
    </source>
</evidence>
<organism evidence="6 7">
    <name type="scientific">Succinivibrio faecicola</name>
    <dbReference type="NCBI Taxonomy" id="2820300"/>
    <lineage>
        <taxon>Bacteria</taxon>
        <taxon>Pseudomonadati</taxon>
        <taxon>Pseudomonadota</taxon>
        <taxon>Gammaproteobacteria</taxon>
        <taxon>Aeromonadales</taxon>
        <taxon>Succinivibrionaceae</taxon>
        <taxon>Succinivibrio</taxon>
    </lineage>
</organism>
<dbReference type="InterPro" id="IPR001279">
    <property type="entry name" value="Metallo-B-lactamas"/>
</dbReference>
<evidence type="ECO:0000313" key="6">
    <source>
        <dbReference type="EMBL" id="MBW7570083.1"/>
    </source>
</evidence>
<evidence type="ECO:0000256" key="4">
    <source>
        <dbReference type="ARBA" id="ARBA00022833"/>
    </source>
</evidence>